<dbReference type="Gene3D" id="3.90.650.10">
    <property type="entry name" value="PurM-like C-terminal domain"/>
    <property type="match status" value="1"/>
</dbReference>
<dbReference type="GO" id="GO:0005524">
    <property type="term" value="F:ATP binding"/>
    <property type="evidence" value="ECO:0007669"/>
    <property type="project" value="UniProtKB-UniRule"/>
</dbReference>
<dbReference type="UniPathway" id="UPA00060">
    <property type="reaction ID" value="UER00142"/>
</dbReference>
<reference evidence="5" key="1">
    <citation type="submission" date="2017-07" db="EMBL/GenBank/DDBJ databases">
        <title>Draft genome sequence of Effusibacillus lacus strain skLN1.</title>
        <authorList>
            <person name="Watanabe M."/>
            <person name="Kojima H."/>
            <person name="Fukui M."/>
        </authorList>
    </citation>
    <scope>NUCLEOTIDE SEQUENCE [LARGE SCALE GENOMIC DNA]</scope>
    <source>
        <strain evidence="5">skLN1</strain>
    </source>
</reference>
<feature type="binding site" evidence="1">
    <location>
        <position position="79"/>
    </location>
    <ligand>
        <name>Mg(2+)</name>
        <dbReference type="ChEBI" id="CHEBI:18420"/>
        <label>2</label>
    </ligand>
</feature>
<feature type="binding site" evidence="1">
    <location>
        <position position="49"/>
    </location>
    <ligand>
        <name>Mg(2+)</name>
        <dbReference type="ChEBI" id="CHEBI:18420"/>
        <label>1</label>
    </ligand>
</feature>
<dbReference type="InterPro" id="IPR036676">
    <property type="entry name" value="PurM-like_C_sf"/>
</dbReference>
<dbReference type="EMBL" id="BDUF01000008">
    <property type="protein sequence ID" value="GAX88798.1"/>
    <property type="molecule type" value="Genomic_DNA"/>
</dbReference>
<feature type="binding site" evidence="1">
    <location>
        <position position="33"/>
    </location>
    <ligand>
        <name>Mg(2+)</name>
        <dbReference type="ChEBI" id="CHEBI:18420"/>
        <label>3</label>
    </ligand>
</feature>
<dbReference type="SUPFAM" id="SSF55326">
    <property type="entry name" value="PurM N-terminal domain-like"/>
    <property type="match status" value="1"/>
</dbReference>
<feature type="binding site" evidence="1">
    <location>
        <position position="127"/>
    </location>
    <ligand>
        <name>Mg(2+)</name>
        <dbReference type="ChEBI" id="CHEBI:18420"/>
        <label>1</label>
    </ligand>
</feature>
<protein>
    <recommendedName>
        <fullName evidence="1">Thiamine-monophosphate kinase</fullName>
        <shortName evidence="1">TMP kinase</shortName>
        <shortName evidence="1">Thiamine-phosphate kinase</shortName>
        <ecNumber evidence="1">2.7.4.16</ecNumber>
    </recommendedName>
</protein>
<dbReference type="GO" id="GO:0009228">
    <property type="term" value="P:thiamine biosynthetic process"/>
    <property type="evidence" value="ECO:0007669"/>
    <property type="project" value="UniProtKB-KW"/>
</dbReference>
<dbReference type="Gene3D" id="3.30.1330.10">
    <property type="entry name" value="PurM-like, N-terminal domain"/>
    <property type="match status" value="1"/>
</dbReference>
<dbReference type="GO" id="GO:0009030">
    <property type="term" value="F:thiamine-phosphate kinase activity"/>
    <property type="evidence" value="ECO:0007669"/>
    <property type="project" value="UniProtKB-UniRule"/>
</dbReference>
<dbReference type="HAMAP" id="MF_02128">
    <property type="entry name" value="TMP_kinase"/>
    <property type="match status" value="1"/>
</dbReference>
<feature type="binding site" evidence="1">
    <location>
        <position position="275"/>
    </location>
    <ligand>
        <name>substrate</name>
    </ligand>
</feature>
<dbReference type="InterPro" id="IPR010918">
    <property type="entry name" value="PurM-like_C_dom"/>
</dbReference>
<proteinExistence type="inferred from homology"/>
<feature type="binding site" evidence="1">
    <location>
        <begin position="126"/>
        <end position="127"/>
    </location>
    <ligand>
        <name>ATP</name>
        <dbReference type="ChEBI" id="CHEBI:30616"/>
    </ligand>
</feature>
<keyword evidence="1" id="KW-0460">Magnesium</keyword>
<comment type="pathway">
    <text evidence="1">Cofactor biosynthesis; thiamine diphosphate biosynthesis; thiamine diphosphate from thiamine phosphate: step 1/1.</text>
</comment>
<evidence type="ECO:0000259" key="3">
    <source>
        <dbReference type="Pfam" id="PF02769"/>
    </source>
</evidence>
<evidence type="ECO:0000256" key="1">
    <source>
        <dbReference type="HAMAP-Rule" id="MF_02128"/>
    </source>
</evidence>
<comment type="function">
    <text evidence="1">Catalyzes the ATP-dependent phosphorylation of thiamine-monophosphate (TMP) to form thiamine-pyrophosphate (TPP), the active form of vitamin B1.</text>
</comment>
<feature type="binding site" evidence="1">
    <location>
        <position position="224"/>
    </location>
    <ligand>
        <name>ATP</name>
        <dbReference type="ChEBI" id="CHEBI:30616"/>
    </ligand>
</feature>
<feature type="binding site" evidence="1">
    <location>
        <position position="109"/>
    </location>
    <ligand>
        <name>ATP</name>
        <dbReference type="ChEBI" id="CHEBI:30616"/>
    </ligand>
</feature>
<keyword evidence="1" id="KW-0547">Nucleotide-binding</keyword>
<evidence type="ECO:0000259" key="2">
    <source>
        <dbReference type="Pfam" id="PF00586"/>
    </source>
</evidence>
<dbReference type="GO" id="GO:0000287">
    <property type="term" value="F:magnesium ion binding"/>
    <property type="evidence" value="ECO:0007669"/>
    <property type="project" value="UniProtKB-UniRule"/>
</dbReference>
<keyword evidence="1 4" id="KW-0418">Kinase</keyword>
<dbReference type="CDD" id="cd02194">
    <property type="entry name" value="ThiL"/>
    <property type="match status" value="1"/>
</dbReference>
<feature type="binding site" evidence="1">
    <location>
        <position position="79"/>
    </location>
    <ligand>
        <name>Mg(2+)</name>
        <dbReference type="ChEBI" id="CHEBI:18420"/>
        <label>4</label>
    </ligand>
</feature>
<dbReference type="SUPFAM" id="SSF56042">
    <property type="entry name" value="PurM C-terminal domain-like"/>
    <property type="match status" value="1"/>
</dbReference>
<feature type="binding site" evidence="1">
    <location>
        <position position="48"/>
    </location>
    <ligand>
        <name>Mg(2+)</name>
        <dbReference type="ChEBI" id="CHEBI:18420"/>
        <label>4</label>
    </ligand>
</feature>
<comment type="catalytic activity">
    <reaction evidence="1">
        <text>thiamine phosphate + ATP = thiamine diphosphate + ADP</text>
        <dbReference type="Rhea" id="RHEA:15913"/>
        <dbReference type="ChEBI" id="CHEBI:30616"/>
        <dbReference type="ChEBI" id="CHEBI:37575"/>
        <dbReference type="ChEBI" id="CHEBI:58937"/>
        <dbReference type="ChEBI" id="CHEBI:456216"/>
        <dbReference type="EC" id="2.7.4.16"/>
    </reaction>
</comment>
<dbReference type="InterPro" id="IPR016188">
    <property type="entry name" value="PurM-like_N"/>
</dbReference>
<dbReference type="PANTHER" id="PTHR30270:SF0">
    <property type="entry name" value="THIAMINE-MONOPHOSPHATE KINASE"/>
    <property type="match status" value="1"/>
</dbReference>
<sequence length="336" mass="35812">MRLRDIGEFGLIDLLRSKLNPADHTVVVGIGDDAAVLAYNAGAHVLLTTDMLVEGVHFRQDIIDFCSLGWKSVAASLSDIAAMGGTPRHAVVSLAIPPDAKVDSLERLYDGMAQICAEFETHVIGGDIVKTSGPLVISVSLTGEVAKGKALLRSGARPGDLVFVTGHIGGSAAGLAFLENDQKALIPADEQLELTNYHQRPIPQITAGKILAASEGCTSCNDISDGLASELNEIAKASGVGIHIEERRLPIAPSVRNFARFSSHCATNWALYGGEDYQLVGTLDPLRYEEVADQCHLQGIPLTLIGRVTQGSSVLMETEDGYEVLLQARGYNHFAE</sequence>
<dbReference type="Pfam" id="PF02769">
    <property type="entry name" value="AIRS_C"/>
    <property type="match status" value="1"/>
</dbReference>
<accession>A0A292YH01</accession>
<feature type="binding site" evidence="1">
    <location>
        <position position="222"/>
    </location>
    <ligand>
        <name>Mg(2+)</name>
        <dbReference type="ChEBI" id="CHEBI:18420"/>
        <label>3</label>
    </ligand>
</feature>
<feature type="binding site" evidence="1">
    <location>
        <position position="331"/>
    </location>
    <ligand>
        <name>substrate</name>
    </ligand>
</feature>
<feature type="binding site" evidence="1">
    <location>
        <position position="153"/>
    </location>
    <ligand>
        <name>ATP</name>
        <dbReference type="ChEBI" id="CHEBI:30616"/>
    </ligand>
</feature>
<keyword evidence="1" id="KW-0067">ATP-binding</keyword>
<evidence type="ECO:0000313" key="4">
    <source>
        <dbReference type="EMBL" id="GAX88798.1"/>
    </source>
</evidence>
<feature type="binding site" evidence="1">
    <location>
        <position position="225"/>
    </location>
    <ligand>
        <name>Mg(2+)</name>
        <dbReference type="ChEBI" id="CHEBI:18420"/>
        <label>5</label>
    </ligand>
</feature>
<dbReference type="InterPro" id="IPR006283">
    <property type="entry name" value="ThiL-like"/>
</dbReference>
<gene>
    <name evidence="1" type="primary">thiL</name>
    <name evidence="4" type="ORF">EFBL_0412</name>
</gene>
<dbReference type="Pfam" id="PF00586">
    <property type="entry name" value="AIRS"/>
    <property type="match status" value="1"/>
</dbReference>
<keyword evidence="1" id="KW-0784">Thiamine biosynthesis</keyword>
<dbReference type="NCBIfam" id="TIGR01379">
    <property type="entry name" value="thiL"/>
    <property type="match status" value="1"/>
</dbReference>
<feature type="binding site" evidence="1">
    <location>
        <position position="50"/>
    </location>
    <ligand>
        <name>Mg(2+)</name>
        <dbReference type="ChEBI" id="CHEBI:18420"/>
        <label>2</label>
    </ligand>
</feature>
<dbReference type="Proteomes" id="UP000217785">
    <property type="component" value="Unassembled WGS sequence"/>
</dbReference>
<keyword evidence="5" id="KW-1185">Reference proteome</keyword>
<feature type="domain" description="PurM-like C-terminal" evidence="3">
    <location>
        <begin position="157"/>
        <end position="312"/>
    </location>
</feature>
<dbReference type="InterPro" id="IPR036921">
    <property type="entry name" value="PurM-like_N_sf"/>
</dbReference>
<feature type="binding site" evidence="1">
    <location>
        <position position="79"/>
    </location>
    <ligand>
        <name>Mg(2+)</name>
        <dbReference type="ChEBI" id="CHEBI:18420"/>
        <label>3</label>
    </ligand>
</feature>
<name>A0A292YH01_9BACL</name>
<feature type="binding site" evidence="1">
    <location>
        <position position="50"/>
    </location>
    <ligand>
        <name>Mg(2+)</name>
        <dbReference type="ChEBI" id="CHEBI:18420"/>
        <label>1</label>
    </ligand>
</feature>
<organism evidence="4 5">
    <name type="scientific">Effusibacillus lacus</name>
    <dbReference type="NCBI Taxonomy" id="1348429"/>
    <lineage>
        <taxon>Bacteria</taxon>
        <taxon>Bacillati</taxon>
        <taxon>Bacillota</taxon>
        <taxon>Bacilli</taxon>
        <taxon>Bacillales</taxon>
        <taxon>Alicyclobacillaceae</taxon>
        <taxon>Effusibacillus</taxon>
    </lineage>
</organism>
<comment type="caution">
    <text evidence="4">The sequence shown here is derived from an EMBL/GenBank/DDBJ whole genome shotgun (WGS) entry which is preliminary data.</text>
</comment>
<keyword evidence="1" id="KW-0808">Transferase</keyword>
<feature type="binding site" evidence="1">
    <location>
        <position position="33"/>
    </location>
    <ligand>
        <name>Mg(2+)</name>
        <dbReference type="ChEBI" id="CHEBI:18420"/>
        <label>4</label>
    </ligand>
</feature>
<feature type="domain" description="PurM-like N-terminal" evidence="2">
    <location>
        <begin position="31"/>
        <end position="145"/>
    </location>
</feature>
<dbReference type="GO" id="GO:0009229">
    <property type="term" value="P:thiamine diphosphate biosynthetic process"/>
    <property type="evidence" value="ECO:0007669"/>
    <property type="project" value="UniProtKB-UniRule"/>
</dbReference>
<comment type="similarity">
    <text evidence="1">Belongs to the thiamine-monophosphate kinase family.</text>
</comment>
<dbReference type="PIRSF" id="PIRSF005303">
    <property type="entry name" value="Thiam_monoph_kin"/>
    <property type="match status" value="1"/>
</dbReference>
<dbReference type="EC" id="2.7.4.16" evidence="1"/>
<evidence type="ECO:0000313" key="5">
    <source>
        <dbReference type="Proteomes" id="UP000217785"/>
    </source>
</evidence>
<keyword evidence="1" id="KW-0479">Metal-binding</keyword>
<dbReference type="AlphaFoldDB" id="A0A292YH01"/>
<comment type="miscellaneous">
    <text evidence="1">Reaction mechanism of ThiL seems to utilize a direct, inline transfer of the gamma-phosphate of ATP to TMP rather than a phosphorylated enzyme intermediate.</text>
</comment>
<feature type="binding site" evidence="1">
    <location>
        <position position="57"/>
    </location>
    <ligand>
        <name>substrate</name>
    </ligand>
</feature>
<dbReference type="PANTHER" id="PTHR30270">
    <property type="entry name" value="THIAMINE-MONOPHOSPHATE KINASE"/>
    <property type="match status" value="1"/>
</dbReference>